<accession>A0A937FDP2</accession>
<keyword evidence="1" id="KW-0677">Repeat</keyword>
<dbReference type="PANTHER" id="PTHR47186:SF61">
    <property type="entry name" value="LEUCINE-RICH REPEAT-CONTAINING PROTEIN 57-RELATED"/>
    <property type="match status" value="1"/>
</dbReference>
<dbReference type="Proteomes" id="UP000659388">
    <property type="component" value="Unassembled WGS sequence"/>
</dbReference>
<reference evidence="3" key="1">
    <citation type="submission" date="2021-01" db="EMBL/GenBank/DDBJ databases">
        <title>Fulvivirga kasyanovii gen. nov., sp nov., a novel member of the phylum Bacteroidetes isolated from seawater in a mussel farm.</title>
        <authorList>
            <person name="Zhao L.-H."/>
            <person name="Wang Z.-J."/>
        </authorList>
    </citation>
    <scope>NUCLEOTIDE SEQUENCE</scope>
    <source>
        <strain evidence="3">2943</strain>
    </source>
</reference>
<evidence type="ECO:0000259" key="2">
    <source>
        <dbReference type="Pfam" id="PF23598"/>
    </source>
</evidence>
<dbReference type="Pfam" id="PF23598">
    <property type="entry name" value="LRR_14"/>
    <property type="match status" value="1"/>
</dbReference>
<protein>
    <recommendedName>
        <fullName evidence="2">Disease resistance R13L4/SHOC-2-like LRR domain-containing protein</fullName>
    </recommendedName>
</protein>
<evidence type="ECO:0000313" key="3">
    <source>
        <dbReference type="EMBL" id="MBL3658633.1"/>
    </source>
</evidence>
<dbReference type="InterPro" id="IPR055414">
    <property type="entry name" value="LRR_R13L4/SHOC2-like"/>
</dbReference>
<dbReference type="PANTHER" id="PTHR47186">
    <property type="entry name" value="LEUCINE-RICH REPEAT-CONTAINING PROTEIN 57"/>
    <property type="match status" value="1"/>
</dbReference>
<dbReference type="EMBL" id="JAESIY010000014">
    <property type="protein sequence ID" value="MBL3658633.1"/>
    <property type="molecule type" value="Genomic_DNA"/>
</dbReference>
<dbReference type="RefSeq" id="WP_202246424.1">
    <property type="nucleotide sequence ID" value="NZ_JAESIY010000014.1"/>
</dbReference>
<gene>
    <name evidence="3" type="ORF">JL102_20955</name>
</gene>
<comment type="caution">
    <text evidence="3">The sequence shown here is derived from an EMBL/GenBank/DDBJ whole genome shotgun (WGS) entry which is preliminary data.</text>
</comment>
<dbReference type="Gene3D" id="3.80.10.10">
    <property type="entry name" value="Ribonuclease Inhibitor"/>
    <property type="match status" value="3"/>
</dbReference>
<sequence>MIDSEGQSNSQTRAKVHIAQRHEIAMKFNPENISSYYKDLQEKSNYPLDSLYELFIIGKLSRDKEVVQEITETFEKHGNKAQLKAFKTRNKLPEKLDDTGKIISSLVHFASIDPDFPIGRLYQLLGFIRFFIDEESVAKKISKDPTIITRLQGITGLFIGDVFANGIPEEFGTLNSIHVLQIDGAYTQLPDSFSNLKDLETLKLKTPYLQEFPKYFSQLEHLKELSIDQSEAEEPVTLEIPQDLQQLSNLETLQLEGLTTTSIDQLKLPTSIQVLELEDLANLKALPDISSLKSLKEIEVYDCPNLIEIPKCIPQLKTLEKAEFKKLPKVKKVEDYCAFVPNIGAIRLDKSVKIIHTGKALEIAKLSFHRADLLAYVFQHPESFSNLKEVEIYRMNELPELSAGLEGLPALEKIACFGVEKFDSLFSNLRACPNLSAIKIWNSDVERLPESLKSIALLDSLEIQRCPNLIIEADALPQQVNDLYLLQIKEFIVGEQFINTEKALLQSVSIPDMEGFFSKIIAETLDLSLPKDLSAPAVDYSACLPKPEYLRKLRLKWSPEAIKDVLKNCPNLEKLFIENEAGSEAALNAHPAPQLKGLKLENYKAENVLQLLQEMPNLQALSIQQNQVIQEFPAVQLNHLEKLSLSRTEVSSLAALEAPKLKDIELSLCYAFDKEAYAQLNQFTALQRLHLMGVGDDIKTIPESLTSLDLIDFNPNHKIETLPDYVKAFSNLETLYLEGIQFVDFPKWIADLQHLQYLGINSCTFENDIPEYFQKLKLKEVKYYISKFKGYNISPKTYQNLITPNYTRLKKEFSHEKLSFLFSKDDY</sequence>
<evidence type="ECO:0000313" key="4">
    <source>
        <dbReference type="Proteomes" id="UP000659388"/>
    </source>
</evidence>
<feature type="domain" description="Disease resistance R13L4/SHOC-2-like LRR" evidence="2">
    <location>
        <begin position="141"/>
        <end position="298"/>
    </location>
</feature>
<evidence type="ECO:0000256" key="1">
    <source>
        <dbReference type="ARBA" id="ARBA00022737"/>
    </source>
</evidence>
<organism evidence="3 4">
    <name type="scientific">Fulvivirga sediminis</name>
    <dbReference type="NCBI Taxonomy" id="2803949"/>
    <lineage>
        <taxon>Bacteria</taxon>
        <taxon>Pseudomonadati</taxon>
        <taxon>Bacteroidota</taxon>
        <taxon>Cytophagia</taxon>
        <taxon>Cytophagales</taxon>
        <taxon>Fulvivirgaceae</taxon>
        <taxon>Fulvivirga</taxon>
    </lineage>
</organism>
<keyword evidence="4" id="KW-1185">Reference proteome</keyword>
<dbReference type="InterPro" id="IPR032675">
    <property type="entry name" value="LRR_dom_sf"/>
</dbReference>
<name>A0A937FDP2_9BACT</name>
<proteinExistence type="predicted"/>
<dbReference type="AlphaFoldDB" id="A0A937FDP2"/>
<dbReference type="SUPFAM" id="SSF52058">
    <property type="entry name" value="L domain-like"/>
    <property type="match status" value="1"/>
</dbReference>